<dbReference type="Proteomes" id="UP001642409">
    <property type="component" value="Unassembled WGS sequence"/>
</dbReference>
<feature type="region of interest" description="Disordered" evidence="2">
    <location>
        <begin position="215"/>
        <end position="236"/>
    </location>
</feature>
<feature type="coiled-coil region" evidence="1">
    <location>
        <begin position="148"/>
        <end position="210"/>
    </location>
</feature>
<organism evidence="3">
    <name type="scientific">Hexamita inflata</name>
    <dbReference type="NCBI Taxonomy" id="28002"/>
    <lineage>
        <taxon>Eukaryota</taxon>
        <taxon>Metamonada</taxon>
        <taxon>Diplomonadida</taxon>
        <taxon>Hexamitidae</taxon>
        <taxon>Hexamitinae</taxon>
        <taxon>Hexamita</taxon>
    </lineage>
</organism>
<feature type="coiled-coil region" evidence="1">
    <location>
        <begin position="345"/>
        <end position="415"/>
    </location>
</feature>
<feature type="coiled-coil region" evidence="1">
    <location>
        <begin position="439"/>
        <end position="585"/>
    </location>
</feature>
<reference evidence="3" key="1">
    <citation type="submission" date="2023-06" db="EMBL/GenBank/DDBJ databases">
        <authorList>
            <person name="Kurt Z."/>
        </authorList>
    </citation>
    <scope>NUCLEOTIDE SEQUENCE</scope>
</reference>
<evidence type="ECO:0000256" key="1">
    <source>
        <dbReference type="SAM" id="Coils"/>
    </source>
</evidence>
<accession>A0AA86NCE2</accession>
<evidence type="ECO:0000256" key="2">
    <source>
        <dbReference type="SAM" id="MobiDB-lite"/>
    </source>
</evidence>
<keyword evidence="1" id="KW-0175">Coiled coil</keyword>
<dbReference type="AlphaFoldDB" id="A0AA86NCE2"/>
<name>A0AA86NCE2_9EUKA</name>
<comment type="caution">
    <text evidence="3">The sequence shown here is derived from an EMBL/GenBank/DDBJ whole genome shotgun (WGS) entry which is preliminary data.</text>
</comment>
<keyword evidence="5" id="KW-1185">Reference proteome</keyword>
<proteinExistence type="predicted"/>
<dbReference type="EMBL" id="CAXDID020000053">
    <property type="protein sequence ID" value="CAL6006193.1"/>
    <property type="molecule type" value="Genomic_DNA"/>
</dbReference>
<evidence type="ECO:0000313" key="5">
    <source>
        <dbReference type="Proteomes" id="UP001642409"/>
    </source>
</evidence>
<gene>
    <name evidence="4" type="ORF">HINF_LOCUS20040</name>
    <name evidence="3" type="ORF">HINF_LOCUS4310</name>
</gene>
<protein>
    <submittedName>
        <fullName evidence="3">Uncharacterized protein</fullName>
    </submittedName>
</protein>
<sequence>MSRIAEVKNLIKAGKQDEAKKLLAQLKDPQVTTELNQVQSDLIGFLEKDKNNTTQKLSAYVQENMMLKQQLQNQKSADKVLRLIDYFSSTIQIDQIQTMLRMMKESIVQQEDFSKEIQKQVVTEIYSLQSDQDVKNANQQLEIQQKQHGDTLQLLQRAKQEISQLQQQQKLDNTLIQDLTKQLQSAHSEVQKHVREVFTLKNQVKELQQDNLESKFAQSPNSQNQSAPANSLRRQNAATSLIPQNQQQNIDQEELDEIIQQRVDEAYEEVQQFFNDFIGDQWDGIQASKESIHNLKIVYSEFTETHSEHLETIEDAIKKLIRSNGKQKKTPVLEPVVDLRTSQSTQELNRKQMELEQIIKQLEDVQGENEALKNELILMESENKHLHVQLLDQNNDNQLEEIANLKQKITVLESQNQIGSLPLQSGKEKTQDQDKDETILQLTKKQEELLNKIQELDRTIGDIRYNDHVYIQNLKKEAEEKLKTVNQQCQDEINKQKEEVENKTKSMLDELNKNNQLLTQSEKDKEETGKQLKDKNKEIILLQQKIKELENNSNKQQCTLDKNQIQAITQEFAQIKLKLQQTKSNQSLQLINFKNQQQTHYENLTQTLSSFALKMNQKQNNNNNNTLYLKQQEELQEIKQNFLFDNSEASFISFHSTRHLPLFDAFLHYKELETIRLNIIKHLKVSKVLSKDFYFQTLRVFGIFNQVFNSDQIITDFSLPKIQGENKSKILKNFVRHSYNRAMEIYFEDIINQNVKNIKDIYLTYTAEHDEQFFSLLSAIMFFVVDGFEVGSGAKVQKNKTMVFPLLQREGVIINALQVNDDELVQ</sequence>
<evidence type="ECO:0000313" key="4">
    <source>
        <dbReference type="EMBL" id="CAL6006193.1"/>
    </source>
</evidence>
<dbReference type="EMBL" id="CATOUU010000108">
    <property type="protein sequence ID" value="CAI9916665.1"/>
    <property type="molecule type" value="Genomic_DNA"/>
</dbReference>
<reference evidence="4 5" key="2">
    <citation type="submission" date="2024-07" db="EMBL/GenBank/DDBJ databases">
        <authorList>
            <person name="Akdeniz Z."/>
        </authorList>
    </citation>
    <scope>NUCLEOTIDE SEQUENCE [LARGE SCALE GENOMIC DNA]</scope>
</reference>
<evidence type="ECO:0000313" key="3">
    <source>
        <dbReference type="EMBL" id="CAI9916665.1"/>
    </source>
</evidence>